<protein>
    <submittedName>
        <fullName evidence="2">Uncharacterized protein</fullName>
    </submittedName>
</protein>
<evidence type="ECO:0000256" key="1">
    <source>
        <dbReference type="SAM" id="Coils"/>
    </source>
</evidence>
<gene>
    <name evidence="2" type="ORF">H0G86_007383</name>
</gene>
<proteinExistence type="predicted"/>
<keyword evidence="3" id="KW-1185">Reference proteome</keyword>
<dbReference type="AlphaFoldDB" id="A0A8G0LHX0"/>
<dbReference type="Proteomes" id="UP000826661">
    <property type="component" value="Chromosome IV"/>
</dbReference>
<keyword evidence="1" id="KW-0175">Coiled coil</keyword>
<organism evidence="2 3">
    <name type="scientific">Trichoderma simmonsii</name>
    <dbReference type="NCBI Taxonomy" id="1491479"/>
    <lineage>
        <taxon>Eukaryota</taxon>
        <taxon>Fungi</taxon>
        <taxon>Dikarya</taxon>
        <taxon>Ascomycota</taxon>
        <taxon>Pezizomycotina</taxon>
        <taxon>Sordariomycetes</taxon>
        <taxon>Hypocreomycetidae</taxon>
        <taxon>Hypocreales</taxon>
        <taxon>Hypocreaceae</taxon>
        <taxon>Trichoderma</taxon>
    </lineage>
</organism>
<evidence type="ECO:0000313" key="2">
    <source>
        <dbReference type="EMBL" id="QYT00295.1"/>
    </source>
</evidence>
<feature type="coiled-coil region" evidence="1">
    <location>
        <begin position="16"/>
        <end position="43"/>
    </location>
</feature>
<dbReference type="EMBL" id="CP075867">
    <property type="protein sequence ID" value="QYT00295.1"/>
    <property type="molecule type" value="Genomic_DNA"/>
</dbReference>
<name>A0A8G0LHX0_9HYPO</name>
<sequence length="73" mass="8456">MASHCELGGSESRILTTEAQEMLDTLNEKLMAFQEREVELRKALKTLGYEWLLDMEGLKPPPNEHTFQPHQEK</sequence>
<accession>A0A8G0LHX0</accession>
<reference evidence="2 3" key="1">
    <citation type="journal article" date="2021" name="BMC Genomics">
        <title>Telomere-to-telomere genome assembly of asparaginase-producing Trichoderma simmonsii.</title>
        <authorList>
            <person name="Chung D."/>
            <person name="Kwon Y.M."/>
            <person name="Yang Y."/>
        </authorList>
    </citation>
    <scope>NUCLEOTIDE SEQUENCE [LARGE SCALE GENOMIC DNA]</scope>
    <source>
        <strain evidence="2 3">GH-Sj1</strain>
    </source>
</reference>
<evidence type="ECO:0000313" key="3">
    <source>
        <dbReference type="Proteomes" id="UP000826661"/>
    </source>
</evidence>